<evidence type="ECO:0000313" key="6">
    <source>
        <dbReference type="Proteomes" id="UP000887569"/>
    </source>
</evidence>
<keyword evidence="3" id="KW-0378">Hydrolase</keyword>
<dbReference type="Gene3D" id="3.40.140.10">
    <property type="entry name" value="Cytidine Deaminase, domain 2"/>
    <property type="match status" value="1"/>
</dbReference>
<dbReference type="SUPFAM" id="SSF53927">
    <property type="entry name" value="Cytidine deaminase-like"/>
    <property type="match status" value="1"/>
</dbReference>
<evidence type="ECO:0000256" key="3">
    <source>
        <dbReference type="ARBA" id="ARBA00022801"/>
    </source>
</evidence>
<dbReference type="PROSITE" id="PS51747">
    <property type="entry name" value="CYT_DCMP_DEAMINASES_2"/>
    <property type="match status" value="1"/>
</dbReference>
<dbReference type="Pfam" id="PF00383">
    <property type="entry name" value="dCMP_cyt_deam_1"/>
    <property type="match status" value="1"/>
</dbReference>
<dbReference type="GO" id="GO:0046872">
    <property type="term" value="F:metal ion binding"/>
    <property type="evidence" value="ECO:0007669"/>
    <property type="project" value="UniProtKB-KW"/>
</dbReference>
<protein>
    <submittedName>
        <fullName evidence="7">CMP/dCMP-type deaminase domain-containing protein</fullName>
    </submittedName>
</protein>
<name>A0A915CH50_PARUN</name>
<accession>A0A915CH50</accession>
<keyword evidence="2" id="KW-0479">Metal-binding</keyword>
<dbReference type="AlphaFoldDB" id="A0A915CH50"/>
<dbReference type="Proteomes" id="UP000887569">
    <property type="component" value="Unplaced"/>
</dbReference>
<dbReference type="InterPro" id="IPR002125">
    <property type="entry name" value="CMP_dCMP_dom"/>
</dbReference>
<dbReference type="GO" id="GO:0047974">
    <property type="term" value="F:guanosine deaminase activity"/>
    <property type="evidence" value="ECO:0007669"/>
    <property type="project" value="TreeGrafter"/>
</dbReference>
<sequence>MDFMRKAIDEACRGVDNGDGGPFGAVVVRNSSIVATGHNMVLKTNDPTAHAEVTAIRNACSALGTFDLSGCQLYTSCYPCPMCMGAALWSRVDAIYYAAKPEDAEAVGFDDKAFYEFLKNPVSGEERRVEQISVDNQMEPFNRWRQLDSKIQY</sequence>
<dbReference type="GO" id="GO:0006152">
    <property type="term" value="P:purine nucleoside catabolic process"/>
    <property type="evidence" value="ECO:0007669"/>
    <property type="project" value="TreeGrafter"/>
</dbReference>
<evidence type="ECO:0000259" key="5">
    <source>
        <dbReference type="PROSITE" id="PS51747"/>
    </source>
</evidence>
<dbReference type="FunFam" id="3.40.140.10:FF:000011">
    <property type="entry name" value="tRNA-specific adenosine deaminase"/>
    <property type="match status" value="1"/>
</dbReference>
<feature type="domain" description="CMP/dCMP-type deaminase" evidence="5">
    <location>
        <begin position="1"/>
        <end position="110"/>
    </location>
</feature>
<dbReference type="InterPro" id="IPR016193">
    <property type="entry name" value="Cytidine_deaminase-like"/>
</dbReference>
<organism evidence="6 7">
    <name type="scientific">Parascaris univalens</name>
    <name type="common">Nematode worm</name>
    <dbReference type="NCBI Taxonomy" id="6257"/>
    <lineage>
        <taxon>Eukaryota</taxon>
        <taxon>Metazoa</taxon>
        <taxon>Ecdysozoa</taxon>
        <taxon>Nematoda</taxon>
        <taxon>Chromadorea</taxon>
        <taxon>Rhabditida</taxon>
        <taxon>Spirurina</taxon>
        <taxon>Ascaridomorpha</taxon>
        <taxon>Ascaridoidea</taxon>
        <taxon>Ascarididae</taxon>
        <taxon>Parascaris</taxon>
    </lineage>
</organism>
<evidence type="ECO:0000313" key="7">
    <source>
        <dbReference type="WBParaSite" id="PgR153_g006_t01"/>
    </source>
</evidence>
<dbReference type="CDD" id="cd01285">
    <property type="entry name" value="nucleoside_deaminase"/>
    <property type="match status" value="1"/>
</dbReference>
<comment type="similarity">
    <text evidence="1">Belongs to the cytidine and deoxycytidylate deaminase family.</text>
</comment>
<evidence type="ECO:0000256" key="4">
    <source>
        <dbReference type="ARBA" id="ARBA00022833"/>
    </source>
</evidence>
<dbReference type="PANTHER" id="PTHR11079">
    <property type="entry name" value="CYTOSINE DEAMINASE FAMILY MEMBER"/>
    <property type="match status" value="1"/>
</dbReference>
<evidence type="ECO:0000256" key="1">
    <source>
        <dbReference type="ARBA" id="ARBA00006576"/>
    </source>
</evidence>
<keyword evidence="4" id="KW-0862">Zinc</keyword>
<reference evidence="7" key="1">
    <citation type="submission" date="2022-11" db="UniProtKB">
        <authorList>
            <consortium name="WormBaseParasite"/>
        </authorList>
    </citation>
    <scope>IDENTIFICATION</scope>
</reference>
<keyword evidence="6" id="KW-1185">Reference proteome</keyword>
<evidence type="ECO:0000256" key="2">
    <source>
        <dbReference type="ARBA" id="ARBA00022723"/>
    </source>
</evidence>
<dbReference type="WBParaSite" id="PgR153_g006_t01">
    <property type="protein sequence ID" value="PgR153_g006_t01"/>
    <property type="gene ID" value="PgR153_g006"/>
</dbReference>
<proteinExistence type="inferred from homology"/>
<dbReference type="PANTHER" id="PTHR11079:SF161">
    <property type="entry name" value="CMP_DCMP-TYPE DEAMINASE DOMAIN-CONTAINING PROTEIN"/>
    <property type="match status" value="1"/>
</dbReference>